<keyword evidence="8" id="KW-1185">Reference proteome</keyword>
<reference evidence="7" key="2">
    <citation type="submission" date="2020-09" db="EMBL/GenBank/DDBJ databases">
        <authorList>
            <person name="Sun Q."/>
            <person name="Zhou Y."/>
        </authorList>
    </citation>
    <scope>NUCLEOTIDE SEQUENCE</scope>
    <source>
        <strain evidence="7">CGMCC 1.16067</strain>
    </source>
</reference>
<dbReference type="GO" id="GO:0016887">
    <property type="term" value="F:ATP hydrolysis activity"/>
    <property type="evidence" value="ECO:0007669"/>
    <property type="project" value="InterPro"/>
</dbReference>
<comment type="subunit">
    <text evidence="2">Heterodimer of SbcC and SbcD.</text>
</comment>
<dbReference type="Proteomes" id="UP000649179">
    <property type="component" value="Unassembled WGS sequence"/>
</dbReference>
<keyword evidence="4" id="KW-0175">Coiled coil</keyword>
<evidence type="ECO:0000313" key="7">
    <source>
        <dbReference type="EMBL" id="GGF34803.1"/>
    </source>
</evidence>
<dbReference type="RefSeq" id="WP_188777968.1">
    <property type="nucleotide sequence ID" value="NZ_BMKQ01000001.1"/>
</dbReference>
<dbReference type="SUPFAM" id="SSF52540">
    <property type="entry name" value="P-loop containing nucleoside triphosphate hydrolases"/>
    <property type="match status" value="1"/>
</dbReference>
<protein>
    <recommendedName>
        <fullName evidence="3">Nuclease SbcCD subunit C</fullName>
    </recommendedName>
</protein>
<dbReference type="PANTHER" id="PTHR32114:SF2">
    <property type="entry name" value="ABC TRANSPORTER ABCH.3"/>
    <property type="match status" value="1"/>
</dbReference>
<feature type="compositionally biased region" description="Basic and acidic residues" evidence="5">
    <location>
        <begin position="619"/>
        <end position="633"/>
    </location>
</feature>
<evidence type="ECO:0000313" key="8">
    <source>
        <dbReference type="Proteomes" id="UP000649179"/>
    </source>
</evidence>
<accession>A0A917BDM7</accession>
<dbReference type="PANTHER" id="PTHR32114">
    <property type="entry name" value="ABC TRANSPORTER ABCH.3"/>
    <property type="match status" value="1"/>
</dbReference>
<dbReference type="InterPro" id="IPR038729">
    <property type="entry name" value="Rad50/SbcC_AAA"/>
</dbReference>
<organism evidence="7 8">
    <name type="scientific">Marmoricola endophyticus</name>
    <dbReference type="NCBI Taxonomy" id="2040280"/>
    <lineage>
        <taxon>Bacteria</taxon>
        <taxon>Bacillati</taxon>
        <taxon>Actinomycetota</taxon>
        <taxon>Actinomycetes</taxon>
        <taxon>Propionibacteriales</taxon>
        <taxon>Nocardioidaceae</taxon>
        <taxon>Marmoricola</taxon>
    </lineage>
</organism>
<dbReference type="Pfam" id="PF13476">
    <property type="entry name" value="AAA_23"/>
    <property type="match status" value="1"/>
</dbReference>
<sequence>MRLHSLSLTAFGPFAGTTEVDFDDLGASGVFLLCGDTGAGKTTVLDAVCFALYGDLPSRRAKAKQLRSHFAADGVGPSVRLEASFAERRLRFTRSPAWQRPKRRGTGLTEEKAKVLVEELRDESWVAVAGRPDEAGLLVDDLLGMTKDQFDQVVLLPQGQFDSFLSASAEDRQQVLTKLFATHRFEAVQRWLVERRSVLRREGEAHASRVSALLHRLSEATGTAVPVELVERPDEAAASGSTSTWAHALQQAAVEQSEATQREHTAAGDALTSARTALDAARIHADLVRRHAAACAELDRLGAGEERAERDERRVADAARAAAVAVRAERAEAARRTADCAEREAVRVLSGVQASLPGDDEAGRQATADSAEEIGTRADEAARRATFAEALAPHVEELSDLRRELDRLDERITAADHELESLDARARTSAEDEARLDARVLALEATAAGIDEARTALHDVDRSLSRHARVAELEGLARTARDRLHAADEARAVARERRDDLRERRLLGMAAELACRVADGTGCPVCGSHDHPHLAVPAPGAPTEADERAAQVAADDAESAQQVAREELSGVESTLRGLAVEPGALGPLELAEQRRDLQQALDTATTAAADLVSARERLRASAEERSRHDRDLAAMRSSRSGLAEQRETAARRTDATAGRLRGMLGAEEVDEAAADADLATAVREFTDRQRQAADSLRLARTALERRDRERAAAASAEQEADAAAVDAGFADRAEAVAAVIPTERLEALRDELRTRADASAAARQVLADPDVRAALGGERPDLTRAEAAHDEAADLDAVSLTRATRARERERAVRAHVAALGAVLADWAPVRESLEVARAMAELAEGKGVQNHRAMSLSAYVLSARLSQVVAAANERLTLMSDSRYVLEHTAERSVGDRRGGLSLLVRDEWTDEVRDPVTLSGGETFVVSLALALGLADVVTAESGGTRIDTLFVDEGFGSLDPDTLELVMDSLDDLREGGRVVGVVSHVPELRSRIGTQLAVTKERDGSSVAVVHASA</sequence>
<gene>
    <name evidence="7" type="primary">sbcC</name>
    <name evidence="7" type="ORF">GCM10011519_05320</name>
</gene>
<reference evidence="7" key="1">
    <citation type="journal article" date="2014" name="Int. J. Syst. Evol. Microbiol.">
        <title>Complete genome sequence of Corynebacterium casei LMG S-19264T (=DSM 44701T), isolated from a smear-ripened cheese.</title>
        <authorList>
            <consortium name="US DOE Joint Genome Institute (JGI-PGF)"/>
            <person name="Walter F."/>
            <person name="Albersmeier A."/>
            <person name="Kalinowski J."/>
            <person name="Ruckert C."/>
        </authorList>
    </citation>
    <scope>NUCLEOTIDE SEQUENCE</scope>
    <source>
        <strain evidence="7">CGMCC 1.16067</strain>
    </source>
</reference>
<feature type="domain" description="Rad50/SbcC-type AAA" evidence="6">
    <location>
        <begin position="5"/>
        <end position="180"/>
    </location>
</feature>
<evidence type="ECO:0000256" key="1">
    <source>
        <dbReference type="ARBA" id="ARBA00006930"/>
    </source>
</evidence>
<evidence type="ECO:0000256" key="3">
    <source>
        <dbReference type="ARBA" id="ARBA00013368"/>
    </source>
</evidence>
<evidence type="ECO:0000256" key="4">
    <source>
        <dbReference type="SAM" id="Coils"/>
    </source>
</evidence>
<feature type="compositionally biased region" description="Basic and acidic residues" evidence="5">
    <location>
        <begin position="644"/>
        <end position="654"/>
    </location>
</feature>
<dbReference type="EMBL" id="BMKQ01000001">
    <property type="protein sequence ID" value="GGF34803.1"/>
    <property type="molecule type" value="Genomic_DNA"/>
</dbReference>
<evidence type="ECO:0000256" key="2">
    <source>
        <dbReference type="ARBA" id="ARBA00011322"/>
    </source>
</evidence>
<proteinExistence type="inferred from homology"/>
<dbReference type="Gene3D" id="3.40.50.300">
    <property type="entry name" value="P-loop containing nucleotide triphosphate hydrolases"/>
    <property type="match status" value="2"/>
</dbReference>
<feature type="region of interest" description="Disordered" evidence="5">
    <location>
        <begin position="234"/>
        <end position="270"/>
    </location>
</feature>
<comment type="similarity">
    <text evidence="1">Belongs to the SMC family. SbcC subfamily.</text>
</comment>
<feature type="coiled-coil region" evidence="4">
    <location>
        <begin position="391"/>
        <end position="425"/>
    </location>
</feature>
<evidence type="ECO:0000259" key="6">
    <source>
        <dbReference type="Pfam" id="PF13476"/>
    </source>
</evidence>
<name>A0A917BDM7_9ACTN</name>
<dbReference type="Pfam" id="PF13558">
    <property type="entry name" value="SbcC_Walker_B"/>
    <property type="match status" value="1"/>
</dbReference>
<dbReference type="InterPro" id="IPR027417">
    <property type="entry name" value="P-loop_NTPase"/>
</dbReference>
<evidence type="ECO:0000256" key="5">
    <source>
        <dbReference type="SAM" id="MobiDB-lite"/>
    </source>
</evidence>
<dbReference type="AlphaFoldDB" id="A0A917BDM7"/>
<dbReference type="GO" id="GO:0006302">
    <property type="term" value="P:double-strand break repair"/>
    <property type="evidence" value="ECO:0007669"/>
    <property type="project" value="InterPro"/>
</dbReference>
<feature type="region of interest" description="Disordered" evidence="5">
    <location>
        <begin position="619"/>
        <end position="654"/>
    </location>
</feature>
<comment type="caution">
    <text evidence="7">The sequence shown here is derived from an EMBL/GenBank/DDBJ whole genome shotgun (WGS) entry which is preliminary data.</text>
</comment>